<keyword evidence="2" id="KW-0689">Ribosomal protein</keyword>
<evidence type="ECO:0000256" key="1">
    <source>
        <dbReference type="SAM" id="MobiDB-lite"/>
    </source>
</evidence>
<feature type="region of interest" description="Disordered" evidence="1">
    <location>
        <begin position="331"/>
        <end position="354"/>
    </location>
</feature>
<dbReference type="GeneID" id="92014693"/>
<evidence type="ECO:0000313" key="2">
    <source>
        <dbReference type="EMBL" id="KAL0253155.1"/>
    </source>
</evidence>
<protein>
    <submittedName>
        <fullName evidence="2">Mitochondrial 54S ribosomal protein YmL35</fullName>
    </submittedName>
</protein>
<sequence length="410" mass="44209">MTTNDAVPEPVLVAYDNELVSTFEAAARIFMSLFFGAKKLAAEKKPTPEERGAVTYSFVRMFGQVLDILRESSSSQAAQEAALTLAANSRRQMTTRGSQKLFGRTAKQDALATRLLSNFLSNILNAPLPPPAANGSETPPQHRHHQELVEGFLFVLFRHLGDRVFLCTFGHRKRASVEADIDAWVDPAATEKEEEEEGEGVPDEEDPPPLPSETDDREKQIQQRALAIELPLLVALLERGLAVARRHIAPVSSSSSSSSSSTTAGGSRKQGAAAGTRTATRTTTTTTAAFSAPRSSGSSSSSRPSAETLKAGLSLLARKKLERTLAQAIFSFPGGDGEEDGDGDGGEGEASRDEMSECLMMPVRQALVEPVAGPQRAKKKAREGGDEDVKAWFVERVWGLVGWEAVLEMR</sequence>
<name>A0ABR3BZ69_9PEZI</name>
<feature type="compositionally biased region" description="Acidic residues" evidence="1">
    <location>
        <begin position="192"/>
        <end position="207"/>
    </location>
</feature>
<gene>
    <name evidence="2" type="primary">MRPL35_2</name>
    <name evidence="2" type="ORF">SLS55_010608</name>
</gene>
<reference evidence="2 3" key="1">
    <citation type="submission" date="2024-02" db="EMBL/GenBank/DDBJ databases">
        <title>De novo assembly and annotation of 12 fungi associated with fruit tree decline syndrome in Ontario, Canada.</title>
        <authorList>
            <person name="Sulman M."/>
            <person name="Ellouze W."/>
            <person name="Ilyukhin E."/>
        </authorList>
    </citation>
    <scope>NUCLEOTIDE SEQUENCE [LARGE SCALE GENOMIC DNA]</scope>
    <source>
        <strain evidence="2 3">FDS-637</strain>
    </source>
</reference>
<dbReference type="Proteomes" id="UP001430584">
    <property type="component" value="Unassembled WGS sequence"/>
</dbReference>
<dbReference type="EMBL" id="JAJVCZ030000013">
    <property type="protein sequence ID" value="KAL0253155.1"/>
    <property type="molecule type" value="Genomic_DNA"/>
</dbReference>
<organism evidence="2 3">
    <name type="scientific">Diplodia seriata</name>
    <dbReference type="NCBI Taxonomy" id="420778"/>
    <lineage>
        <taxon>Eukaryota</taxon>
        <taxon>Fungi</taxon>
        <taxon>Dikarya</taxon>
        <taxon>Ascomycota</taxon>
        <taxon>Pezizomycotina</taxon>
        <taxon>Dothideomycetes</taxon>
        <taxon>Dothideomycetes incertae sedis</taxon>
        <taxon>Botryosphaeriales</taxon>
        <taxon>Botryosphaeriaceae</taxon>
        <taxon>Diplodia</taxon>
    </lineage>
</organism>
<keyword evidence="3" id="KW-1185">Reference proteome</keyword>
<feature type="compositionally biased region" description="Low complexity" evidence="1">
    <location>
        <begin position="271"/>
        <end position="306"/>
    </location>
</feature>
<comment type="caution">
    <text evidence="2">The sequence shown here is derived from an EMBL/GenBank/DDBJ whole genome shotgun (WGS) entry which is preliminary data.</text>
</comment>
<dbReference type="RefSeq" id="XP_066627799.1">
    <property type="nucleotide sequence ID" value="XM_066781987.1"/>
</dbReference>
<feature type="compositionally biased region" description="Low complexity" evidence="1">
    <location>
        <begin position="252"/>
        <end position="261"/>
    </location>
</feature>
<keyword evidence="2" id="KW-0687">Ribonucleoprotein</keyword>
<accession>A0ABR3BZ69</accession>
<evidence type="ECO:0000313" key="3">
    <source>
        <dbReference type="Proteomes" id="UP001430584"/>
    </source>
</evidence>
<feature type="compositionally biased region" description="Acidic residues" evidence="1">
    <location>
        <begin position="336"/>
        <end position="347"/>
    </location>
</feature>
<feature type="region of interest" description="Disordered" evidence="1">
    <location>
        <begin position="248"/>
        <end position="306"/>
    </location>
</feature>
<dbReference type="GO" id="GO:0005840">
    <property type="term" value="C:ribosome"/>
    <property type="evidence" value="ECO:0007669"/>
    <property type="project" value="UniProtKB-KW"/>
</dbReference>
<feature type="region of interest" description="Disordered" evidence="1">
    <location>
        <begin position="189"/>
        <end position="220"/>
    </location>
</feature>
<proteinExistence type="predicted"/>